<feature type="binding site" evidence="10">
    <location>
        <begin position="259"/>
        <end position="261"/>
    </location>
    <ligand>
        <name>GTP</name>
        <dbReference type="ChEBI" id="CHEBI:37565"/>
    </ligand>
</feature>
<protein>
    <recommendedName>
        <fullName evidence="10">GTP 3',8-cyclase</fullName>
        <ecNumber evidence="10">4.1.99.22</ecNumber>
    </recommendedName>
    <alternativeName>
        <fullName evidence="10">Molybdenum cofactor biosynthesis protein A</fullName>
    </alternativeName>
</protein>
<dbReference type="Gene3D" id="3.20.20.70">
    <property type="entry name" value="Aldolase class I"/>
    <property type="match status" value="1"/>
</dbReference>
<evidence type="ECO:0000259" key="11">
    <source>
        <dbReference type="PROSITE" id="PS51918"/>
    </source>
</evidence>
<dbReference type="InterPro" id="IPR010505">
    <property type="entry name" value="MoaA_twitch"/>
</dbReference>
<evidence type="ECO:0000256" key="3">
    <source>
        <dbReference type="ARBA" id="ARBA00022723"/>
    </source>
</evidence>
<name>A0ABS5SDM9_9BACT</name>
<feature type="binding site" evidence="10">
    <location>
        <position position="271"/>
    </location>
    <ligand>
        <name>[4Fe-4S] cluster</name>
        <dbReference type="ChEBI" id="CHEBI:49883"/>
        <label>2</label>
        <note>4Fe-4S-substrate</note>
    </ligand>
</feature>
<feature type="binding site" evidence="10">
    <location>
        <position position="22"/>
    </location>
    <ligand>
        <name>[4Fe-4S] cluster</name>
        <dbReference type="ChEBI" id="CHEBI:49883"/>
        <label>1</label>
        <note>4Fe-4S-S-AdoMet</note>
    </ligand>
</feature>
<comment type="pathway">
    <text evidence="10">Cofactor biosynthesis; molybdopterin biosynthesis.</text>
</comment>
<reference evidence="12 13" key="1">
    <citation type="submission" date="2021-05" db="EMBL/GenBank/DDBJ databases">
        <title>The draft genome of Geobacter luticola JCM 17780.</title>
        <authorList>
            <person name="Xu Z."/>
            <person name="Masuda Y."/>
            <person name="Itoh H."/>
            <person name="Senoo K."/>
        </authorList>
    </citation>
    <scope>NUCLEOTIDE SEQUENCE [LARGE SCALE GENOMIC DNA]</scope>
    <source>
        <strain evidence="12 13">JCM 17780</strain>
    </source>
</reference>
<comment type="catalytic activity">
    <reaction evidence="10">
        <text>GTP + AH2 + S-adenosyl-L-methionine = (8S)-3',8-cyclo-7,8-dihydroguanosine 5'-triphosphate + 5'-deoxyadenosine + L-methionine + A + H(+)</text>
        <dbReference type="Rhea" id="RHEA:49576"/>
        <dbReference type="ChEBI" id="CHEBI:13193"/>
        <dbReference type="ChEBI" id="CHEBI:15378"/>
        <dbReference type="ChEBI" id="CHEBI:17319"/>
        <dbReference type="ChEBI" id="CHEBI:17499"/>
        <dbReference type="ChEBI" id="CHEBI:37565"/>
        <dbReference type="ChEBI" id="CHEBI:57844"/>
        <dbReference type="ChEBI" id="CHEBI:59789"/>
        <dbReference type="ChEBI" id="CHEBI:131766"/>
        <dbReference type="EC" id="4.1.99.22"/>
    </reaction>
</comment>
<comment type="similarity">
    <text evidence="10">Belongs to the radical SAM superfamily. MoaA family.</text>
</comment>
<dbReference type="SFLD" id="SFLDG01386">
    <property type="entry name" value="main_SPASM_domain-containing"/>
    <property type="match status" value="1"/>
</dbReference>
<dbReference type="InterPro" id="IPR013785">
    <property type="entry name" value="Aldolase_TIM"/>
</dbReference>
<dbReference type="SMART" id="SM00729">
    <property type="entry name" value="Elp3"/>
    <property type="match status" value="1"/>
</dbReference>
<dbReference type="PANTHER" id="PTHR22960:SF0">
    <property type="entry name" value="MOLYBDENUM COFACTOR BIOSYNTHESIS PROTEIN 1"/>
    <property type="match status" value="1"/>
</dbReference>
<feature type="binding site" evidence="10">
    <location>
        <position position="15"/>
    </location>
    <ligand>
        <name>GTP</name>
        <dbReference type="ChEBI" id="CHEBI:37565"/>
    </ligand>
</feature>
<evidence type="ECO:0000256" key="5">
    <source>
        <dbReference type="ARBA" id="ARBA00023004"/>
    </source>
</evidence>
<dbReference type="EMBL" id="JAHCVK010000003">
    <property type="protein sequence ID" value="MBT0653458.1"/>
    <property type="molecule type" value="Genomic_DNA"/>
</dbReference>
<keyword evidence="9 10" id="KW-0456">Lyase</keyword>
<dbReference type="PANTHER" id="PTHR22960">
    <property type="entry name" value="MOLYBDOPTERIN COFACTOR SYNTHESIS PROTEIN A"/>
    <property type="match status" value="1"/>
</dbReference>
<dbReference type="SFLD" id="SFLDG01067">
    <property type="entry name" value="SPASM/twitch_domain_containing"/>
    <property type="match status" value="1"/>
</dbReference>
<feature type="binding site" evidence="10">
    <location>
        <position position="157"/>
    </location>
    <ligand>
        <name>GTP</name>
        <dbReference type="ChEBI" id="CHEBI:37565"/>
    </ligand>
</feature>
<keyword evidence="1 10" id="KW-0004">4Fe-4S</keyword>
<sequence>MPLRDSYGRSINYLRLSITDSCNLKCLYCVPATGCRKSRKDNLLSYDELLRLTRGAVGIGVEKVRVTGGEPLCRPGITPFLEKLGQIEGLKKLVLTTNGILLEEMAEGLKNAGVSSLNISLDSLRPERFFSITRGGDLRRVLRGIDAAERAGIRNIKINVVMMRGVNDDELFDFAALTRDAPYKIRFIEYMPTLNDGREQSLMVPGEELLARLARAFAVEKVEKDTMDGPAVYYRIAGAQGEIGLITPVSCHFCHECNRIRVTSSGMLKTCLFDNGVMNLKPFLGEGGDGELQEVLRRMVSAKPRQHSLHDETVSRRPIAMSCIGG</sequence>
<feature type="domain" description="Radical SAM core" evidence="11">
    <location>
        <begin position="6"/>
        <end position="231"/>
    </location>
</feature>
<evidence type="ECO:0000313" key="13">
    <source>
        <dbReference type="Proteomes" id="UP000756860"/>
    </source>
</evidence>
<feature type="binding site" evidence="10">
    <location>
        <position position="69"/>
    </location>
    <ligand>
        <name>S-adenosyl-L-methionine</name>
        <dbReference type="ChEBI" id="CHEBI:59789"/>
    </ligand>
</feature>
<evidence type="ECO:0000256" key="7">
    <source>
        <dbReference type="ARBA" id="ARBA00023134"/>
    </source>
</evidence>
<dbReference type="Pfam" id="PF04055">
    <property type="entry name" value="Radical_SAM"/>
    <property type="match status" value="1"/>
</dbReference>
<evidence type="ECO:0000256" key="10">
    <source>
        <dbReference type="HAMAP-Rule" id="MF_01225"/>
    </source>
</evidence>
<dbReference type="PROSITE" id="PS51918">
    <property type="entry name" value="RADICAL_SAM"/>
    <property type="match status" value="1"/>
</dbReference>
<evidence type="ECO:0000256" key="6">
    <source>
        <dbReference type="ARBA" id="ARBA00023014"/>
    </source>
</evidence>
<dbReference type="Proteomes" id="UP000756860">
    <property type="component" value="Unassembled WGS sequence"/>
</dbReference>
<comment type="caution">
    <text evidence="12">The sequence shown here is derived from an EMBL/GenBank/DDBJ whole genome shotgun (WGS) entry which is preliminary data.</text>
</comment>
<dbReference type="SFLD" id="SFLDS00029">
    <property type="entry name" value="Radical_SAM"/>
    <property type="match status" value="1"/>
</dbReference>
<dbReference type="InterPro" id="IPR006638">
    <property type="entry name" value="Elp3/MiaA/NifB-like_rSAM"/>
</dbReference>
<feature type="binding site" evidence="10">
    <location>
        <position position="257"/>
    </location>
    <ligand>
        <name>[4Fe-4S] cluster</name>
        <dbReference type="ChEBI" id="CHEBI:49883"/>
        <label>2</label>
        <note>4Fe-4S-substrate</note>
    </ligand>
</feature>
<evidence type="ECO:0000256" key="4">
    <source>
        <dbReference type="ARBA" id="ARBA00022741"/>
    </source>
</evidence>
<dbReference type="InterPro" id="IPR050105">
    <property type="entry name" value="MoCo_biosynth_MoaA/MoaC"/>
</dbReference>
<dbReference type="SFLD" id="SFLDG01383">
    <property type="entry name" value="cyclic_pyranopterin_phosphate"/>
    <property type="match status" value="1"/>
</dbReference>
<dbReference type="EC" id="4.1.99.22" evidence="10"/>
<feature type="binding site" evidence="10">
    <location>
        <position position="191"/>
    </location>
    <ligand>
        <name>S-adenosyl-L-methionine</name>
        <dbReference type="ChEBI" id="CHEBI:59789"/>
    </ligand>
</feature>
<keyword evidence="3 10" id="KW-0479">Metal-binding</keyword>
<dbReference type="CDD" id="cd21117">
    <property type="entry name" value="Twitch_MoaA"/>
    <property type="match status" value="1"/>
</dbReference>
<accession>A0ABS5SDM9</accession>
<comment type="subunit">
    <text evidence="10">Monomer and homodimer.</text>
</comment>
<dbReference type="InterPro" id="IPR058240">
    <property type="entry name" value="rSAM_sf"/>
</dbReference>
<feature type="binding site" evidence="10">
    <location>
        <position position="28"/>
    </location>
    <ligand>
        <name>S-adenosyl-L-methionine</name>
        <dbReference type="ChEBI" id="CHEBI:59789"/>
    </ligand>
</feature>
<dbReference type="InterPro" id="IPR007197">
    <property type="entry name" value="rSAM"/>
</dbReference>
<feature type="binding site" evidence="10">
    <location>
        <position position="26"/>
    </location>
    <ligand>
        <name>[4Fe-4S] cluster</name>
        <dbReference type="ChEBI" id="CHEBI:49883"/>
        <label>1</label>
        <note>4Fe-4S-S-AdoMet</note>
    </ligand>
</feature>
<dbReference type="Pfam" id="PF06463">
    <property type="entry name" value="Mob_synth_C"/>
    <property type="match status" value="1"/>
</dbReference>
<keyword evidence="5 10" id="KW-0408">Iron</keyword>
<comment type="cofactor">
    <cofactor evidence="10">
        <name>[4Fe-4S] cluster</name>
        <dbReference type="ChEBI" id="CHEBI:49883"/>
    </cofactor>
    <text evidence="10">Binds 2 [4Fe-4S] clusters. Binds 1 [4Fe-4S] cluster coordinated with 3 cysteines and an exchangeable S-adenosyl-L-methionine and 1 [4Fe-4S] cluster coordinated with 3 cysteines and the GTP-derived substrate.</text>
</comment>
<keyword evidence="8 10" id="KW-0501">Molybdenum cofactor biosynthesis</keyword>
<dbReference type="InterPro" id="IPR013483">
    <property type="entry name" value="MoaA"/>
</dbReference>
<keyword evidence="6 10" id="KW-0411">Iron-sulfur</keyword>
<dbReference type="CDD" id="cd01335">
    <property type="entry name" value="Radical_SAM"/>
    <property type="match status" value="1"/>
</dbReference>
<dbReference type="NCBIfam" id="TIGR02666">
    <property type="entry name" value="moaA"/>
    <property type="match status" value="1"/>
</dbReference>
<keyword evidence="2 10" id="KW-0949">S-adenosyl-L-methionine</keyword>
<dbReference type="HAMAP" id="MF_01225_B">
    <property type="entry name" value="MoaA_B"/>
    <property type="match status" value="1"/>
</dbReference>
<dbReference type="GO" id="GO:0061798">
    <property type="term" value="F:GTP 3',8'-cyclase activity"/>
    <property type="evidence" value="ECO:0007669"/>
    <property type="project" value="UniProtKB-EC"/>
</dbReference>
<dbReference type="InterPro" id="IPR040064">
    <property type="entry name" value="MoaA-like"/>
</dbReference>
<feature type="binding site" evidence="10">
    <location>
        <position position="254"/>
    </location>
    <ligand>
        <name>[4Fe-4S] cluster</name>
        <dbReference type="ChEBI" id="CHEBI:49883"/>
        <label>2</label>
        <note>4Fe-4S-substrate</note>
    </ligand>
</feature>
<dbReference type="RefSeq" id="WP_214175452.1">
    <property type="nucleotide sequence ID" value="NZ_JAHCVK010000003.1"/>
</dbReference>
<evidence type="ECO:0000256" key="9">
    <source>
        <dbReference type="ARBA" id="ARBA00023239"/>
    </source>
</evidence>
<dbReference type="SUPFAM" id="SSF102114">
    <property type="entry name" value="Radical SAM enzymes"/>
    <property type="match status" value="1"/>
</dbReference>
<comment type="function">
    <text evidence="10">Catalyzes the cyclization of GTP to (8S)-3',8-cyclo-7,8-dihydroguanosine 5'-triphosphate.</text>
</comment>
<organism evidence="12 13">
    <name type="scientific">Geomobilimonas luticola</name>
    <dbReference type="NCBI Taxonomy" id="1114878"/>
    <lineage>
        <taxon>Bacteria</taxon>
        <taxon>Pseudomonadati</taxon>
        <taxon>Thermodesulfobacteriota</taxon>
        <taxon>Desulfuromonadia</taxon>
        <taxon>Geobacterales</taxon>
        <taxon>Geobacteraceae</taxon>
        <taxon>Geomobilimonas</taxon>
    </lineage>
</organism>
<feature type="binding site" evidence="10">
    <location>
        <position position="29"/>
    </location>
    <ligand>
        <name>[4Fe-4S] cluster</name>
        <dbReference type="ChEBI" id="CHEBI:49883"/>
        <label>1</label>
        <note>4Fe-4S-S-AdoMet</note>
    </ligand>
</feature>
<evidence type="ECO:0000256" key="8">
    <source>
        <dbReference type="ARBA" id="ARBA00023150"/>
    </source>
</evidence>
<keyword evidence="4 10" id="KW-0547">Nucleotide-binding</keyword>
<keyword evidence="13" id="KW-1185">Reference proteome</keyword>
<feature type="binding site" evidence="10">
    <location>
        <position position="120"/>
    </location>
    <ligand>
        <name>S-adenosyl-L-methionine</name>
        <dbReference type="ChEBI" id="CHEBI:59789"/>
    </ligand>
</feature>
<keyword evidence="7 10" id="KW-0342">GTP-binding</keyword>
<evidence type="ECO:0000313" key="12">
    <source>
        <dbReference type="EMBL" id="MBT0653458.1"/>
    </source>
</evidence>
<proteinExistence type="inferred from homology"/>
<feature type="binding site" evidence="10">
    <location>
        <position position="65"/>
    </location>
    <ligand>
        <name>GTP</name>
        <dbReference type="ChEBI" id="CHEBI:37565"/>
    </ligand>
</feature>
<evidence type="ECO:0000256" key="2">
    <source>
        <dbReference type="ARBA" id="ARBA00022691"/>
    </source>
</evidence>
<gene>
    <name evidence="10 12" type="primary">moaA</name>
    <name evidence="12" type="ORF">KI810_10360</name>
</gene>
<evidence type="ECO:0000256" key="1">
    <source>
        <dbReference type="ARBA" id="ARBA00022485"/>
    </source>
</evidence>
<feature type="binding site" evidence="10">
    <location>
        <position position="96"/>
    </location>
    <ligand>
        <name>GTP</name>
        <dbReference type="ChEBI" id="CHEBI:37565"/>
    </ligand>
</feature>